<comment type="caution">
    <text evidence="4">The sequence shown here is derived from an EMBL/GenBank/DDBJ whole genome shotgun (WGS) entry which is preliminary data.</text>
</comment>
<dbReference type="Gene3D" id="3.20.20.70">
    <property type="entry name" value="Aldolase class I"/>
    <property type="match status" value="1"/>
</dbReference>
<dbReference type="EMBL" id="RAQH01000013">
    <property type="protein sequence ID" value="RKE78343.1"/>
    <property type="molecule type" value="Genomic_DNA"/>
</dbReference>
<evidence type="ECO:0000313" key="4">
    <source>
        <dbReference type="EMBL" id="RKE78343.1"/>
    </source>
</evidence>
<dbReference type="SUPFAM" id="SSF51569">
    <property type="entry name" value="Aldolase"/>
    <property type="match status" value="1"/>
</dbReference>
<sequence length="256" mass="28424">MYPFFIFVIMEINQYLDSTYLKTPEQSGLTEEQTFDKVRELTDEAIAYNFKEVMIRPNYVKLIKDYLISKNSDVLVGTVIGFHEGTYSVEDKLKEANQAILDGVDELDYVINYEAFKAGELELVKKEFVEGTKLGLDFDKTVKWIIEIAALSDAQIANLTANIWTWAQENFEEKDFSRIFVKSSTGFYVTEGGKPNGATFEGVKIMLDNAGKLPVKAAGGVKTPADAEKMITMGIQRIGTSSAKALLGEGEAGAGY</sequence>
<keyword evidence="1" id="KW-0963">Cytoplasm</keyword>
<proteinExistence type="predicted"/>
<dbReference type="PANTHER" id="PTHR10889:SF1">
    <property type="entry name" value="DEOXYRIBOSE-PHOSPHATE ALDOLASE"/>
    <property type="match status" value="1"/>
</dbReference>
<evidence type="ECO:0000256" key="1">
    <source>
        <dbReference type="ARBA" id="ARBA00022490"/>
    </source>
</evidence>
<dbReference type="GO" id="GO:0005737">
    <property type="term" value="C:cytoplasm"/>
    <property type="evidence" value="ECO:0007669"/>
    <property type="project" value="InterPro"/>
</dbReference>
<organism evidence="4 5">
    <name type="scientific">Epilithonimonas arachidiradicis</name>
    <dbReference type="NCBI Taxonomy" id="1617282"/>
    <lineage>
        <taxon>Bacteria</taxon>
        <taxon>Pseudomonadati</taxon>
        <taxon>Bacteroidota</taxon>
        <taxon>Flavobacteriia</taxon>
        <taxon>Flavobacteriales</taxon>
        <taxon>Weeksellaceae</taxon>
        <taxon>Chryseobacterium group</taxon>
        <taxon>Epilithonimonas</taxon>
    </lineage>
</organism>
<dbReference type="GO" id="GO:0009264">
    <property type="term" value="P:deoxyribonucleotide catabolic process"/>
    <property type="evidence" value="ECO:0007669"/>
    <property type="project" value="UniProtKB-UniRule"/>
</dbReference>
<dbReference type="GO" id="GO:0016052">
    <property type="term" value="P:carbohydrate catabolic process"/>
    <property type="evidence" value="ECO:0007669"/>
    <property type="project" value="TreeGrafter"/>
</dbReference>
<dbReference type="InterPro" id="IPR013785">
    <property type="entry name" value="Aldolase_TIM"/>
</dbReference>
<reference evidence="4 5" key="1">
    <citation type="submission" date="2018-09" db="EMBL/GenBank/DDBJ databases">
        <title>Genomic Encyclopedia of Archaeal and Bacterial Type Strains, Phase II (KMG-II): from individual species to whole genera.</title>
        <authorList>
            <person name="Goeker M."/>
        </authorList>
    </citation>
    <scope>NUCLEOTIDE SEQUENCE [LARGE SCALE GENOMIC DNA]</scope>
    <source>
        <strain evidence="4 5">DSM 27620</strain>
    </source>
</reference>
<dbReference type="GO" id="GO:0004139">
    <property type="term" value="F:deoxyribose-phosphate aldolase activity"/>
    <property type="evidence" value="ECO:0007669"/>
    <property type="project" value="UniProtKB-UniRule"/>
</dbReference>
<evidence type="ECO:0000256" key="3">
    <source>
        <dbReference type="NCBIfam" id="TIGR00126"/>
    </source>
</evidence>
<evidence type="ECO:0000256" key="2">
    <source>
        <dbReference type="ARBA" id="ARBA00023270"/>
    </source>
</evidence>
<dbReference type="PIRSF" id="PIRSF001357">
    <property type="entry name" value="DeoC"/>
    <property type="match status" value="1"/>
</dbReference>
<name>A0A420CJ25_9FLAO</name>
<dbReference type="InterPro" id="IPR011343">
    <property type="entry name" value="DeoC"/>
</dbReference>
<keyword evidence="2" id="KW-0704">Schiff base</keyword>
<dbReference type="PANTHER" id="PTHR10889">
    <property type="entry name" value="DEOXYRIBOSE-PHOSPHATE ALDOLASE"/>
    <property type="match status" value="1"/>
</dbReference>
<gene>
    <name evidence="4" type="ORF">BXY58_3468</name>
</gene>
<accession>A0A420CJ25</accession>
<dbReference type="NCBIfam" id="TIGR00126">
    <property type="entry name" value="deoC"/>
    <property type="match status" value="1"/>
</dbReference>
<dbReference type="EC" id="4.1.2.4" evidence="3"/>
<protein>
    <recommendedName>
        <fullName evidence="3">Deoxyribose-phosphate aldolase</fullName>
        <ecNumber evidence="3">4.1.2.4</ecNumber>
    </recommendedName>
</protein>
<dbReference type="InterPro" id="IPR002915">
    <property type="entry name" value="DeoC/FbaB/LacD_aldolase"/>
</dbReference>
<dbReference type="SMART" id="SM01133">
    <property type="entry name" value="DeoC"/>
    <property type="match status" value="1"/>
</dbReference>
<dbReference type="AlphaFoldDB" id="A0A420CJ25"/>
<evidence type="ECO:0000313" key="5">
    <source>
        <dbReference type="Proteomes" id="UP000285906"/>
    </source>
</evidence>
<dbReference type="Proteomes" id="UP000285906">
    <property type="component" value="Unassembled WGS sequence"/>
</dbReference>